<dbReference type="GO" id="GO:0003677">
    <property type="term" value="F:DNA binding"/>
    <property type="evidence" value="ECO:0007669"/>
    <property type="project" value="UniProtKB-KW"/>
</dbReference>
<dbReference type="SUPFAM" id="SSF46785">
    <property type="entry name" value="Winged helix' DNA-binding domain"/>
    <property type="match status" value="1"/>
</dbReference>
<dbReference type="Pfam" id="PF00392">
    <property type="entry name" value="GntR"/>
    <property type="match status" value="1"/>
</dbReference>
<evidence type="ECO:0000313" key="5">
    <source>
        <dbReference type="EMBL" id="AKE38579.1"/>
    </source>
</evidence>
<evidence type="ECO:0000256" key="3">
    <source>
        <dbReference type="ARBA" id="ARBA00023163"/>
    </source>
</evidence>
<dbReference type="InterPro" id="IPR000524">
    <property type="entry name" value="Tscrpt_reg_HTH_GntR"/>
</dbReference>
<dbReference type="PRINTS" id="PR00035">
    <property type="entry name" value="HTHGNTR"/>
</dbReference>
<dbReference type="InterPro" id="IPR036388">
    <property type="entry name" value="WH-like_DNA-bd_sf"/>
</dbReference>
<keyword evidence="3" id="KW-0804">Transcription</keyword>
<dbReference type="PROSITE" id="PS50949">
    <property type="entry name" value="HTH_GNTR"/>
    <property type="match status" value="1"/>
</dbReference>
<feature type="domain" description="HTH gntR-type" evidence="4">
    <location>
        <begin position="22"/>
        <end position="90"/>
    </location>
</feature>
<keyword evidence="2" id="KW-0238">DNA-binding</keyword>
<evidence type="ECO:0000313" key="6">
    <source>
        <dbReference type="Proteomes" id="UP000033566"/>
    </source>
</evidence>
<dbReference type="SMART" id="SM00345">
    <property type="entry name" value="HTH_GNTR"/>
    <property type="match status" value="1"/>
</dbReference>
<reference evidence="5 6" key="1">
    <citation type="journal article" date="2015" name="Genome Announc.">
        <title>Complete Genome Sequence of Corynebacterium camporealensis DSM 44610, Isolated from the Milk of a Manchega Sheep with Subclinical Mastitis.</title>
        <authorList>
            <person name="Ruckert C."/>
            <person name="Albersmeier A."/>
            <person name="Winkler A."/>
            <person name="Tauch A."/>
        </authorList>
    </citation>
    <scope>NUCLEOTIDE SEQUENCE [LARGE SCALE GENOMIC DNA]</scope>
    <source>
        <strain evidence="5 6">DSM 44610</strain>
    </source>
</reference>
<dbReference type="InterPro" id="IPR028978">
    <property type="entry name" value="Chorismate_lyase_/UTRA_dom_sf"/>
</dbReference>
<dbReference type="Proteomes" id="UP000033566">
    <property type="component" value="Chromosome"/>
</dbReference>
<proteinExistence type="predicted"/>
<dbReference type="GO" id="GO:0003700">
    <property type="term" value="F:DNA-binding transcription factor activity"/>
    <property type="evidence" value="ECO:0007669"/>
    <property type="project" value="InterPro"/>
</dbReference>
<accession>A0A0F6T9X3</accession>
<gene>
    <name evidence="5" type="ORF">UL81_02990</name>
</gene>
<dbReference type="GO" id="GO:0045892">
    <property type="term" value="P:negative regulation of DNA-templated transcription"/>
    <property type="evidence" value="ECO:0007669"/>
    <property type="project" value="TreeGrafter"/>
</dbReference>
<organism evidence="5 6">
    <name type="scientific">Corynebacterium camporealensis</name>
    <dbReference type="NCBI Taxonomy" id="161896"/>
    <lineage>
        <taxon>Bacteria</taxon>
        <taxon>Bacillati</taxon>
        <taxon>Actinomycetota</taxon>
        <taxon>Actinomycetes</taxon>
        <taxon>Mycobacteriales</taxon>
        <taxon>Corynebacteriaceae</taxon>
        <taxon>Corynebacterium</taxon>
    </lineage>
</organism>
<dbReference type="Pfam" id="PF07702">
    <property type="entry name" value="UTRA"/>
    <property type="match status" value="1"/>
</dbReference>
<dbReference type="PANTHER" id="PTHR44846">
    <property type="entry name" value="MANNOSYL-D-GLYCERATE TRANSPORT/METABOLISM SYSTEM REPRESSOR MNGR-RELATED"/>
    <property type="match status" value="1"/>
</dbReference>
<dbReference type="KEGG" id="ccj:UL81_02990"/>
<dbReference type="AlphaFoldDB" id="A0A0F6T9X3"/>
<dbReference type="EMBL" id="CP011311">
    <property type="protein sequence ID" value="AKE38579.1"/>
    <property type="molecule type" value="Genomic_DNA"/>
</dbReference>
<dbReference type="SUPFAM" id="SSF64288">
    <property type="entry name" value="Chorismate lyase-like"/>
    <property type="match status" value="1"/>
</dbReference>
<protein>
    <submittedName>
        <fullName evidence="5">Transcriptional regulator, GntR family</fullName>
    </submittedName>
</protein>
<dbReference type="PANTHER" id="PTHR44846:SF17">
    <property type="entry name" value="GNTR-FAMILY TRANSCRIPTIONAL REGULATOR"/>
    <property type="match status" value="1"/>
</dbReference>
<dbReference type="PATRIC" id="fig|161896.4.peg.589"/>
<keyword evidence="6" id="KW-1185">Reference proteome</keyword>
<dbReference type="Gene3D" id="3.40.1410.10">
    <property type="entry name" value="Chorismate lyase-like"/>
    <property type="match status" value="1"/>
</dbReference>
<dbReference type="OrthoDB" id="3210131at2"/>
<dbReference type="SMART" id="SM00866">
    <property type="entry name" value="UTRA"/>
    <property type="match status" value="1"/>
</dbReference>
<name>A0A0F6T9X3_9CORY</name>
<dbReference type="HOGENOM" id="CLU_063236_2_2_11"/>
<dbReference type="InterPro" id="IPR050679">
    <property type="entry name" value="Bact_HTH_transcr_reg"/>
</dbReference>
<dbReference type="CDD" id="cd07377">
    <property type="entry name" value="WHTH_GntR"/>
    <property type="match status" value="1"/>
</dbReference>
<evidence type="ECO:0000256" key="2">
    <source>
        <dbReference type="ARBA" id="ARBA00023125"/>
    </source>
</evidence>
<dbReference type="Gene3D" id="1.10.10.10">
    <property type="entry name" value="Winged helix-like DNA-binding domain superfamily/Winged helix DNA-binding domain"/>
    <property type="match status" value="1"/>
</dbReference>
<keyword evidence="1" id="KW-0805">Transcription regulation</keyword>
<evidence type="ECO:0000259" key="4">
    <source>
        <dbReference type="PROSITE" id="PS50949"/>
    </source>
</evidence>
<dbReference type="InterPro" id="IPR011663">
    <property type="entry name" value="UTRA"/>
</dbReference>
<dbReference type="InterPro" id="IPR036390">
    <property type="entry name" value="WH_DNA-bd_sf"/>
</dbReference>
<sequence length="268" mass="29312">MGTISLKHHLFTKGLSATVARQQQHQEIAADLRKQIREGELAPGASIPSEAELCRQYGCARGTIRQAVATLRNEGLISSGQGRRSRVLDTVPTQDFDDIISFSQWCHNSGIEPGQETQWVTRCRANAEMATRLEINTDDPIVSVLRLRLMDGTPAMVERLNYPLEVGKHVLVFDPDSGSIYQQLLNCGVDISHATRTIDAVGANEEDAELLGVTPGTPLLRVRRHAFTLDGTPIEASDDRYLPHMANFTVSAVRGTPSPASMVRADAS</sequence>
<evidence type="ECO:0000256" key="1">
    <source>
        <dbReference type="ARBA" id="ARBA00023015"/>
    </source>
</evidence>